<evidence type="ECO:0000256" key="1">
    <source>
        <dbReference type="SAM" id="Phobius"/>
    </source>
</evidence>
<sequence>MTCKNEFSLSGIIIEGRFPNILSDAGGALTHRRREISNRFKLSYLCISFVTLISYSLHQPHHHSNLPLITSPVLGEPLTIPSKVSSLRRSIPAATFDDYYPALVLTRSLTTKSADPQPKWYHNSPILSLWITPVPQPPAKLHSILIFNSPRSCRHSHQSFSAATETLGFPLLGLPQFSPFWLLSRPNLISDGPTSLSTRPNFCLNFPLFFLCQRLCRSLKIFVRGQLIHNQSSLLCWYKSSLRAWLLESPLDCTHVSRSLYRNHLQRLRKDGIMIPSPRCGDYRNFLTFQSPSPLFTELFIGKSINGSDKLLMLKTLKLRSDNLLFVSNQRQTLCEILNLHSQGIYARENPPVMLQLHTYLLRIMFLASANCLSLPKDPYSLSTSLCLVTMTNLPLPGSTVVVSPIYLLLACGIVFCNPCLRASMVLSSDYCIFTLIAFIFVVLNFENAILISLVLSLSD</sequence>
<dbReference type="EMBL" id="LUHQ01000003">
    <property type="protein sequence ID" value="OAP03268.1"/>
    <property type="molecule type" value="Genomic_DNA"/>
</dbReference>
<keyword evidence="1" id="KW-0812">Transmembrane</keyword>
<proteinExistence type="predicted"/>
<reference evidence="3" key="1">
    <citation type="journal article" date="2016" name="Proc. Natl. Acad. Sci. U.S.A.">
        <title>Chromosome-level assembly of Arabidopsis thaliana Ler reveals the extent of translocation and inversion polymorphisms.</title>
        <authorList>
            <person name="Zapata L."/>
            <person name="Ding J."/>
            <person name="Willing E.M."/>
            <person name="Hartwig B."/>
            <person name="Bezdan D."/>
            <person name="Jiao W.B."/>
            <person name="Patel V."/>
            <person name="Velikkakam James G."/>
            <person name="Koornneef M."/>
            <person name="Ossowski S."/>
            <person name="Schneeberger K."/>
        </authorList>
    </citation>
    <scope>NUCLEOTIDE SEQUENCE [LARGE SCALE GENOMIC DNA]</scope>
    <source>
        <strain evidence="3">cv. Landsberg erecta</strain>
    </source>
</reference>
<dbReference type="Proteomes" id="UP000078284">
    <property type="component" value="Chromosome 3"/>
</dbReference>
<dbReference type="ExpressionAtlas" id="A0A178VC31">
    <property type="expression patterns" value="baseline and differential"/>
</dbReference>
<dbReference type="AlphaFoldDB" id="A0A178VC31"/>
<keyword evidence="1" id="KW-1133">Transmembrane helix</keyword>
<name>A0A178VC31_ARATH</name>
<evidence type="ECO:0000313" key="2">
    <source>
        <dbReference type="EMBL" id="OAP03268.1"/>
    </source>
</evidence>
<feature type="transmembrane region" description="Helical" evidence="1">
    <location>
        <begin position="433"/>
        <end position="456"/>
    </location>
</feature>
<comment type="caution">
    <text evidence="2">The sequence shown here is derived from an EMBL/GenBank/DDBJ whole genome shotgun (WGS) entry which is preliminary data.</text>
</comment>
<feature type="transmembrane region" description="Helical" evidence="1">
    <location>
        <begin position="401"/>
        <end position="421"/>
    </location>
</feature>
<gene>
    <name evidence="2" type="ordered locus">AXX17_At3g37070</name>
</gene>
<keyword evidence="1" id="KW-0472">Membrane</keyword>
<protein>
    <recommendedName>
        <fullName evidence="4">Transmembrane protein</fullName>
    </recommendedName>
</protein>
<evidence type="ECO:0008006" key="4">
    <source>
        <dbReference type="Google" id="ProtNLM"/>
    </source>
</evidence>
<accession>A0A178VC31</accession>
<organism evidence="2 3">
    <name type="scientific">Arabidopsis thaliana</name>
    <name type="common">Mouse-ear cress</name>
    <dbReference type="NCBI Taxonomy" id="3702"/>
    <lineage>
        <taxon>Eukaryota</taxon>
        <taxon>Viridiplantae</taxon>
        <taxon>Streptophyta</taxon>
        <taxon>Embryophyta</taxon>
        <taxon>Tracheophyta</taxon>
        <taxon>Spermatophyta</taxon>
        <taxon>Magnoliopsida</taxon>
        <taxon>eudicotyledons</taxon>
        <taxon>Gunneridae</taxon>
        <taxon>Pentapetalae</taxon>
        <taxon>rosids</taxon>
        <taxon>malvids</taxon>
        <taxon>Brassicales</taxon>
        <taxon>Brassicaceae</taxon>
        <taxon>Camelineae</taxon>
        <taxon>Arabidopsis</taxon>
    </lineage>
</organism>
<evidence type="ECO:0000313" key="3">
    <source>
        <dbReference type="Proteomes" id="UP000078284"/>
    </source>
</evidence>